<evidence type="ECO:0000259" key="3">
    <source>
        <dbReference type="Pfam" id="PF07635"/>
    </source>
</evidence>
<dbReference type="Pfam" id="PF07583">
    <property type="entry name" value="PSCyt2"/>
    <property type="match status" value="1"/>
</dbReference>
<gene>
    <name evidence="4" type="ORF">OJF2_55940</name>
</gene>
<feature type="domain" description="DUF1549" evidence="1">
    <location>
        <begin position="179"/>
        <end position="385"/>
    </location>
</feature>
<dbReference type="PANTHER" id="PTHR35889">
    <property type="entry name" value="CYCLOINULO-OLIGOSACCHARIDE FRUCTANOTRANSFERASE-RELATED"/>
    <property type="match status" value="1"/>
</dbReference>
<sequence>MIAARTLPRPPGARTLARSGWVVACLAAALPGFVAETPCLAGAEPDAKPREPQAIRFNRDVRPILSDRCFQCHGPDASQRKGNLRLDGRQAATAPAASGEAAIVPGKPDESELIRRITTHEAEDVMPPAKVGKPITPSEARILRTWIEQGAQYEGHWAFIPPERPAVPPVRDRPWVSNPIDAFILARLEKEGLKPSPEADRTTLVRRLSLDLVGLPPSVPDVDAFVADRRDDAYARRVEDYLASPHFGERWARIWLDAARYADSDGYEKDKPRTVHFFRDWVIEAFNRDLPYDRFLIDQIAGDLLPNHTQDEVVATGFLRNSMINEEGGIDPEQFRMEAMFDRMDALGKGILGLTIQCAQCHSHKYDPLTQEEYYRLFAFLNSTNESNVAVYTPAEQMTRADIFRGIQEIEARLRHEHPDWPERMRAWEATVREEPVPWRVVRTEVDQNNGSGQKHYLLEDGSILAQGYAPTIHVARFTSLEPVNDIAAVRLELLNDPALPLGGPGRSTTGGLALTEFQLEAAPADHPDKVTQVKVVSATADVNPQERPLAPIFDDRSGRRRVTGPINFAIDDKEETAWCIDAGPGRRNVPRKAVFVLEKPISYPKGAILTFKLVQKHGGWNSDDNQNNNLGRFRLSVTDRPGAAADPMPLPVREILGIPESKRSPAQVEAVFRHWRTTVPEWKAANDRIEALWRRHPEGSSQLVMEDMPKPRTTHLLQRGDFLKPGKEVGAGTPAFLNPMPADRPANRLTLARWLVDRKAPTTARAIVNRIWQAYFGTGIVATSEDLGSQCEAPSHPELLDWLAVELMDSGWSLRHIHRLILDSSTYRQSSRVSPELLAKDPYNRLLARGPRFRVDAEVVRDITLEASGLLEPRIGGPSVFPTAPAFLFAPPASYGPKSWPEATGPDRYRRALYTFRYRSVPYPMLQNFDAPNGDFSCVRRSRSNTPLQALTLLNEPISLEAARALARKTLKEGGECDAERLDFAFRRCLARPPAADEARALLSLLKRQGERFARGEAKAGDLAFATPADAAGLPQGATAESLASWTVVARVLLNLDETITRE</sequence>
<dbReference type="AlphaFoldDB" id="A0A5B9W9U1"/>
<dbReference type="Pfam" id="PF07587">
    <property type="entry name" value="PSD1"/>
    <property type="match status" value="1"/>
</dbReference>
<dbReference type="InterPro" id="IPR011444">
    <property type="entry name" value="DUF1549"/>
</dbReference>
<dbReference type="Proteomes" id="UP000324233">
    <property type="component" value="Chromosome"/>
</dbReference>
<evidence type="ECO:0000313" key="4">
    <source>
        <dbReference type="EMBL" id="QEH37009.1"/>
    </source>
</evidence>
<feature type="domain" description="DUF1553" evidence="2">
    <location>
        <begin position="748"/>
        <end position="1006"/>
    </location>
</feature>
<dbReference type="InterPro" id="IPR022655">
    <property type="entry name" value="DUF1553"/>
</dbReference>
<dbReference type="EMBL" id="CP042997">
    <property type="protein sequence ID" value="QEH37009.1"/>
    <property type="molecule type" value="Genomic_DNA"/>
</dbReference>
<evidence type="ECO:0000259" key="1">
    <source>
        <dbReference type="Pfam" id="PF07583"/>
    </source>
</evidence>
<dbReference type="PANTHER" id="PTHR35889:SF3">
    <property type="entry name" value="F-BOX DOMAIN-CONTAINING PROTEIN"/>
    <property type="match status" value="1"/>
</dbReference>
<proteinExistence type="predicted"/>
<dbReference type="RefSeq" id="WP_210420197.1">
    <property type="nucleotide sequence ID" value="NZ_CP042997.1"/>
</dbReference>
<reference evidence="4 5" key="1">
    <citation type="submission" date="2019-08" db="EMBL/GenBank/DDBJ databases">
        <title>Deep-cultivation of Planctomycetes and their phenomic and genomic characterization uncovers novel biology.</title>
        <authorList>
            <person name="Wiegand S."/>
            <person name="Jogler M."/>
            <person name="Boedeker C."/>
            <person name="Pinto D."/>
            <person name="Vollmers J."/>
            <person name="Rivas-Marin E."/>
            <person name="Kohn T."/>
            <person name="Peeters S.H."/>
            <person name="Heuer A."/>
            <person name="Rast P."/>
            <person name="Oberbeckmann S."/>
            <person name="Bunk B."/>
            <person name="Jeske O."/>
            <person name="Meyerdierks A."/>
            <person name="Storesund J.E."/>
            <person name="Kallscheuer N."/>
            <person name="Luecker S."/>
            <person name="Lage O.M."/>
            <person name="Pohl T."/>
            <person name="Merkel B.J."/>
            <person name="Hornburger P."/>
            <person name="Mueller R.-W."/>
            <person name="Bruemmer F."/>
            <person name="Labrenz M."/>
            <person name="Spormann A.M."/>
            <person name="Op den Camp H."/>
            <person name="Overmann J."/>
            <person name="Amann R."/>
            <person name="Jetten M.S.M."/>
            <person name="Mascher T."/>
            <person name="Medema M.H."/>
            <person name="Devos D.P."/>
            <person name="Kaster A.-K."/>
            <person name="Ovreas L."/>
            <person name="Rohde M."/>
            <person name="Galperin M.Y."/>
            <person name="Jogler C."/>
        </authorList>
    </citation>
    <scope>NUCLEOTIDE SEQUENCE [LARGE SCALE GENOMIC DNA]</scope>
    <source>
        <strain evidence="4 5">OJF2</strain>
    </source>
</reference>
<name>A0A5B9W9U1_9BACT</name>
<dbReference type="KEGG" id="agv:OJF2_55940"/>
<protein>
    <submittedName>
        <fullName evidence="4">Planctomycete cytochrome C</fullName>
    </submittedName>
</protein>
<dbReference type="Pfam" id="PF07635">
    <property type="entry name" value="PSCyt1"/>
    <property type="match status" value="1"/>
</dbReference>
<keyword evidence="5" id="KW-1185">Reference proteome</keyword>
<dbReference type="InterPro" id="IPR011429">
    <property type="entry name" value="Cyt_c_Planctomycete-type"/>
</dbReference>
<organism evidence="4 5">
    <name type="scientific">Aquisphaera giovannonii</name>
    <dbReference type="NCBI Taxonomy" id="406548"/>
    <lineage>
        <taxon>Bacteria</taxon>
        <taxon>Pseudomonadati</taxon>
        <taxon>Planctomycetota</taxon>
        <taxon>Planctomycetia</taxon>
        <taxon>Isosphaerales</taxon>
        <taxon>Isosphaeraceae</taxon>
        <taxon>Aquisphaera</taxon>
    </lineage>
</organism>
<evidence type="ECO:0000259" key="2">
    <source>
        <dbReference type="Pfam" id="PF07587"/>
    </source>
</evidence>
<feature type="domain" description="Cytochrome C Planctomycete-type" evidence="3">
    <location>
        <begin position="69"/>
        <end position="129"/>
    </location>
</feature>
<accession>A0A5B9W9U1</accession>
<evidence type="ECO:0000313" key="5">
    <source>
        <dbReference type="Proteomes" id="UP000324233"/>
    </source>
</evidence>